<keyword evidence="6" id="KW-1015">Disulfide bond</keyword>
<dbReference type="Gene3D" id="3.40.850.10">
    <property type="entry name" value="Kinesin motor domain"/>
    <property type="match status" value="1"/>
</dbReference>
<comment type="similarity">
    <text evidence="1 6">Belongs to the glycosyl hydrolase 27 family.</text>
</comment>
<name>A0A699HQ27_TANCI</name>
<keyword evidence="7" id="KW-1133">Transmembrane helix</keyword>
<protein>
    <recommendedName>
        <fullName evidence="6">Alpha-galactosidase</fullName>
        <ecNumber evidence="6">3.2.1.22</ecNumber>
    </recommendedName>
    <alternativeName>
        <fullName evidence="6">Melibiase</fullName>
    </alternativeName>
</protein>
<evidence type="ECO:0000313" key="9">
    <source>
        <dbReference type="EMBL" id="GEY65835.1"/>
    </source>
</evidence>
<dbReference type="InterPro" id="IPR027417">
    <property type="entry name" value="P-loop_NTPase"/>
</dbReference>
<keyword evidence="7" id="KW-0472">Membrane</keyword>
<dbReference type="SUPFAM" id="SSF52540">
    <property type="entry name" value="P-loop containing nucleoside triphosphate hydrolases"/>
    <property type="match status" value="1"/>
</dbReference>
<gene>
    <name evidence="9" type="ORF">Tci_437809</name>
</gene>
<evidence type="ECO:0000256" key="3">
    <source>
        <dbReference type="ARBA" id="ARBA00023123"/>
    </source>
</evidence>
<dbReference type="InterPro" id="IPR036961">
    <property type="entry name" value="Kinesin_motor_dom_sf"/>
</dbReference>
<dbReference type="GO" id="GO:0009505">
    <property type="term" value="C:plant-type cell wall"/>
    <property type="evidence" value="ECO:0007669"/>
    <property type="project" value="TreeGrafter"/>
</dbReference>
<dbReference type="GO" id="GO:0005524">
    <property type="term" value="F:ATP binding"/>
    <property type="evidence" value="ECO:0007669"/>
    <property type="project" value="InterPro"/>
</dbReference>
<evidence type="ECO:0000259" key="8">
    <source>
        <dbReference type="Pfam" id="PF00063"/>
    </source>
</evidence>
<dbReference type="PRINTS" id="PR00740">
    <property type="entry name" value="GLHYDRLASE27"/>
</dbReference>
<dbReference type="GO" id="GO:0016459">
    <property type="term" value="C:myosin complex"/>
    <property type="evidence" value="ECO:0007669"/>
    <property type="project" value="UniProtKB-KW"/>
</dbReference>
<dbReference type="InterPro" id="IPR001609">
    <property type="entry name" value="Myosin_head_motor_dom-like"/>
</dbReference>
<evidence type="ECO:0000256" key="1">
    <source>
        <dbReference type="ARBA" id="ARBA00009743"/>
    </source>
</evidence>
<dbReference type="InterPro" id="IPR017853">
    <property type="entry name" value="GH"/>
</dbReference>
<keyword evidence="4" id="KW-0505">Motor protein</keyword>
<keyword evidence="7" id="KW-0812">Transmembrane</keyword>
<dbReference type="AlphaFoldDB" id="A0A699HQ27"/>
<dbReference type="GO" id="GO:0003774">
    <property type="term" value="F:cytoskeletal motor activity"/>
    <property type="evidence" value="ECO:0007669"/>
    <property type="project" value="InterPro"/>
</dbReference>
<dbReference type="EMBL" id="BKCJ010197664">
    <property type="protein sequence ID" value="GEY65835.1"/>
    <property type="molecule type" value="Genomic_DNA"/>
</dbReference>
<accession>A0A699HQ27</accession>
<feature type="domain" description="Myosin motor" evidence="8">
    <location>
        <begin position="178"/>
        <end position="239"/>
    </location>
</feature>
<sequence>MLLYSWNEGLDVCVDLPGSSPLTQTGIANFVPGRAVIDVAHQKDAVTLLKRIRKFSVAQEIEARAAIHIFNMIADALVSTGLVKFGYKYVNIDDCWAEYSSDKKSFHGNLVPKKSTFPFGIKALADYIHNKGLKVGVHSDPGSMTCSKTMPGSLGHEEQDAKTFVFSSHKRMSSYLLLTMRMVNDIVQTYTGNIQIAINPFKKLIHLYDAKMMEQYKGTEIGELDPHVFAIADSVFRRLGIMLRLKIMLRLETFHALAVILVLRSYIASALLTPLVKPGGGIQPIVVGTVWRRLVSKVSAVLVGHSLDGYLDDLQFGVGVSGGGEAILHSVNRLIEGRGDDQGDPLGPLLFSSVLHHLICKIRDSFSLSLHAWYLDDDTIIGNTLVVRKVLELIMEDGPRCGLHLNVDKTEVFWPNEDPRSRLAGVFLPSIAWPLHGAKLLGGPASIDFSFSSELVMKRVTKTIVLMDTISKINVPQCELLLLRVCAKRIVTASGPGFGDWQWRIATLPFAFGGLGVYCAGDVLNYAFLASRLQSASLQTKVLLHFGIVTSGLAFSASLCAFNTKMEIDLLSNA</sequence>
<keyword evidence="3" id="KW-0518">Myosin</keyword>
<dbReference type="PANTHER" id="PTHR11452:SF80">
    <property type="entry name" value="ALPHA-GALACTOSIDASE 1"/>
    <property type="match status" value="1"/>
</dbReference>
<dbReference type="GO" id="GO:0005975">
    <property type="term" value="P:carbohydrate metabolic process"/>
    <property type="evidence" value="ECO:0007669"/>
    <property type="project" value="InterPro"/>
</dbReference>
<dbReference type="PANTHER" id="PTHR11452">
    <property type="entry name" value="ALPHA-GALACTOSIDASE/ALPHA-N-ACETYLGALACTOSAMINIDASE"/>
    <property type="match status" value="1"/>
</dbReference>
<dbReference type="Pfam" id="PF16499">
    <property type="entry name" value="Melibiase_2"/>
    <property type="match status" value="1"/>
</dbReference>
<dbReference type="GO" id="GO:0004557">
    <property type="term" value="F:alpha-galactosidase activity"/>
    <property type="evidence" value="ECO:0007669"/>
    <property type="project" value="UniProtKB-EC"/>
</dbReference>
<evidence type="ECO:0000256" key="4">
    <source>
        <dbReference type="ARBA" id="ARBA00023175"/>
    </source>
</evidence>
<dbReference type="Gene3D" id="3.20.20.70">
    <property type="entry name" value="Aldolase class I"/>
    <property type="match status" value="1"/>
</dbReference>
<feature type="non-terminal residue" evidence="9">
    <location>
        <position position="574"/>
    </location>
</feature>
<keyword evidence="5 6" id="KW-0326">Glycosidase</keyword>
<evidence type="ECO:0000256" key="6">
    <source>
        <dbReference type="RuleBase" id="RU361168"/>
    </source>
</evidence>
<dbReference type="EC" id="3.2.1.22" evidence="6"/>
<proteinExistence type="inferred from homology"/>
<dbReference type="SUPFAM" id="SSF51445">
    <property type="entry name" value="(Trans)glycosidases"/>
    <property type="match status" value="1"/>
</dbReference>
<dbReference type="InterPro" id="IPR013785">
    <property type="entry name" value="Aldolase_TIM"/>
</dbReference>
<evidence type="ECO:0000256" key="7">
    <source>
        <dbReference type="SAM" id="Phobius"/>
    </source>
</evidence>
<organism evidence="9">
    <name type="scientific">Tanacetum cinerariifolium</name>
    <name type="common">Dalmatian daisy</name>
    <name type="synonym">Chrysanthemum cinerariifolium</name>
    <dbReference type="NCBI Taxonomy" id="118510"/>
    <lineage>
        <taxon>Eukaryota</taxon>
        <taxon>Viridiplantae</taxon>
        <taxon>Streptophyta</taxon>
        <taxon>Embryophyta</taxon>
        <taxon>Tracheophyta</taxon>
        <taxon>Spermatophyta</taxon>
        <taxon>Magnoliopsida</taxon>
        <taxon>eudicotyledons</taxon>
        <taxon>Gunneridae</taxon>
        <taxon>Pentapetalae</taxon>
        <taxon>asterids</taxon>
        <taxon>campanulids</taxon>
        <taxon>Asterales</taxon>
        <taxon>Asteraceae</taxon>
        <taxon>Asteroideae</taxon>
        <taxon>Anthemideae</taxon>
        <taxon>Anthemidinae</taxon>
        <taxon>Tanacetum</taxon>
    </lineage>
</organism>
<comment type="caution">
    <text evidence="9">The sequence shown here is derived from an EMBL/GenBank/DDBJ whole genome shotgun (WGS) entry which is preliminary data.</text>
</comment>
<dbReference type="InterPro" id="IPR002241">
    <property type="entry name" value="Glyco_hydro_27"/>
</dbReference>
<dbReference type="Pfam" id="PF00063">
    <property type="entry name" value="Myosin_head"/>
    <property type="match status" value="1"/>
</dbReference>
<comment type="catalytic activity">
    <reaction evidence="6">
        <text>Hydrolysis of terminal, non-reducing alpha-D-galactose residues in alpha-D-galactosides, including galactose oligosaccharides, galactomannans and galactolipids.</text>
        <dbReference type="EC" id="3.2.1.22"/>
    </reaction>
</comment>
<evidence type="ECO:0000256" key="5">
    <source>
        <dbReference type="ARBA" id="ARBA00023295"/>
    </source>
</evidence>
<reference evidence="9" key="1">
    <citation type="journal article" date="2019" name="Sci. Rep.">
        <title>Draft genome of Tanacetum cinerariifolium, the natural source of mosquito coil.</title>
        <authorList>
            <person name="Yamashiro T."/>
            <person name="Shiraishi A."/>
            <person name="Satake H."/>
            <person name="Nakayama K."/>
        </authorList>
    </citation>
    <scope>NUCLEOTIDE SEQUENCE</scope>
</reference>
<keyword evidence="2 6" id="KW-0378">Hydrolase</keyword>
<evidence type="ECO:0000256" key="2">
    <source>
        <dbReference type="ARBA" id="ARBA00022801"/>
    </source>
</evidence>
<feature type="transmembrane region" description="Helical" evidence="7">
    <location>
        <begin position="542"/>
        <end position="562"/>
    </location>
</feature>